<dbReference type="Proteomes" id="UP000494117">
    <property type="component" value="Unassembled WGS sequence"/>
</dbReference>
<gene>
    <name evidence="2" type="ORF">LMG26858_03073</name>
</gene>
<dbReference type="EMBL" id="CADILG010000022">
    <property type="protein sequence ID" value="CAB3877919.1"/>
    <property type="molecule type" value="Genomic_DNA"/>
</dbReference>
<feature type="compositionally biased region" description="Basic residues" evidence="1">
    <location>
        <begin position="225"/>
        <end position="234"/>
    </location>
</feature>
<sequence>MRARPLPLPSDRHGYRHVPGSLRPHLHVRRTAGAPPPRAGRGLPAVLRRARASGARRGCLAGRRARQTLSGRLQQRARGRPCASRCGRGAGAAGGGAEHPHPLSARRRGRVRGAAAGLVPRGPGQRHVHLHRQRGQRPGAARRDRGHRPHGLHRHPQRLSRRDALAGGHVTVAAPRGQPCAHGAAARQLPRRPGAGRLALRRGRRGRRRRTGPGRHARGRADGRHRVRQRRHPH</sequence>
<reference evidence="2 3" key="1">
    <citation type="submission" date="2020-04" db="EMBL/GenBank/DDBJ databases">
        <authorList>
            <person name="De Canck E."/>
        </authorList>
    </citation>
    <scope>NUCLEOTIDE SEQUENCE [LARGE SCALE GENOMIC DNA]</scope>
    <source>
        <strain evidence="2 3">LMG 26858</strain>
    </source>
</reference>
<dbReference type="AlphaFoldDB" id="A0A6S7DR32"/>
<evidence type="ECO:0000313" key="3">
    <source>
        <dbReference type="Proteomes" id="UP000494117"/>
    </source>
</evidence>
<feature type="compositionally biased region" description="Gly residues" evidence="1">
    <location>
        <begin position="88"/>
        <end position="97"/>
    </location>
</feature>
<accession>A0A6S7DR32</accession>
<feature type="region of interest" description="Disordered" evidence="1">
    <location>
        <begin position="1"/>
        <end position="21"/>
    </location>
</feature>
<feature type="region of interest" description="Disordered" evidence="1">
    <location>
        <begin position="65"/>
        <end position="234"/>
    </location>
</feature>
<feature type="compositionally biased region" description="Basic residues" evidence="1">
    <location>
        <begin position="199"/>
        <end position="218"/>
    </location>
</feature>
<protein>
    <submittedName>
        <fullName evidence="2">Uncharacterized protein</fullName>
    </submittedName>
</protein>
<name>A0A6S7DR32_9BURK</name>
<proteinExistence type="predicted"/>
<feature type="compositionally biased region" description="Low complexity" evidence="1">
    <location>
        <begin position="112"/>
        <end position="123"/>
    </location>
</feature>
<evidence type="ECO:0000256" key="1">
    <source>
        <dbReference type="SAM" id="MobiDB-lite"/>
    </source>
</evidence>
<evidence type="ECO:0000313" key="2">
    <source>
        <dbReference type="EMBL" id="CAB3877919.1"/>
    </source>
</evidence>
<keyword evidence="3" id="KW-1185">Reference proteome</keyword>
<organism evidence="2 3">
    <name type="scientific">Achromobacter anxifer</name>
    <dbReference type="NCBI Taxonomy" id="1287737"/>
    <lineage>
        <taxon>Bacteria</taxon>
        <taxon>Pseudomonadati</taxon>
        <taxon>Pseudomonadota</taxon>
        <taxon>Betaproteobacteria</taxon>
        <taxon>Burkholderiales</taxon>
        <taxon>Alcaligenaceae</taxon>
        <taxon>Achromobacter</taxon>
    </lineage>
</organism>
<feature type="compositionally biased region" description="Basic residues" evidence="1">
    <location>
        <begin position="124"/>
        <end position="135"/>
    </location>
</feature>
<feature type="compositionally biased region" description="Basic residues" evidence="1">
    <location>
        <begin position="144"/>
        <end position="159"/>
    </location>
</feature>